<gene>
    <name evidence="8" type="ORF">EDD73_12446</name>
</gene>
<dbReference type="OrthoDB" id="1683095at2"/>
<organism evidence="8 9">
    <name type="scientific">Heliophilum fasciatum</name>
    <dbReference type="NCBI Taxonomy" id="35700"/>
    <lineage>
        <taxon>Bacteria</taxon>
        <taxon>Bacillati</taxon>
        <taxon>Bacillota</taxon>
        <taxon>Clostridia</taxon>
        <taxon>Eubacteriales</taxon>
        <taxon>Heliobacteriaceae</taxon>
        <taxon>Heliophilum</taxon>
    </lineage>
</organism>
<feature type="transmembrane region" description="Helical" evidence="7">
    <location>
        <begin position="6"/>
        <end position="23"/>
    </location>
</feature>
<evidence type="ECO:0000256" key="3">
    <source>
        <dbReference type="ARBA" id="ARBA00022475"/>
    </source>
</evidence>
<feature type="transmembrane region" description="Helical" evidence="7">
    <location>
        <begin position="71"/>
        <end position="91"/>
    </location>
</feature>
<proteinExistence type="inferred from homology"/>
<dbReference type="Pfam" id="PF03994">
    <property type="entry name" value="DUF350"/>
    <property type="match status" value="1"/>
</dbReference>
<evidence type="ECO:0000256" key="5">
    <source>
        <dbReference type="ARBA" id="ARBA00022989"/>
    </source>
</evidence>
<evidence type="ECO:0000256" key="7">
    <source>
        <dbReference type="SAM" id="Phobius"/>
    </source>
</evidence>
<keyword evidence="9" id="KW-1185">Reference proteome</keyword>
<comment type="caution">
    <text evidence="8">The sequence shown here is derived from an EMBL/GenBank/DDBJ whole genome shotgun (WGS) entry which is preliminary data.</text>
</comment>
<name>A0A4R2REW3_9FIRM</name>
<dbReference type="RefSeq" id="WP_131920150.1">
    <property type="nucleotide sequence ID" value="NZ_JAOQNU010000024.1"/>
</dbReference>
<dbReference type="AlphaFoldDB" id="A0A4R2REW3"/>
<dbReference type="EMBL" id="SLXT01000024">
    <property type="protein sequence ID" value="TCP62072.1"/>
    <property type="molecule type" value="Genomic_DNA"/>
</dbReference>
<reference evidence="8 9" key="1">
    <citation type="submission" date="2019-03" db="EMBL/GenBank/DDBJ databases">
        <title>Genomic Encyclopedia of Type Strains, Phase IV (KMG-IV): sequencing the most valuable type-strain genomes for metagenomic binning, comparative biology and taxonomic classification.</title>
        <authorList>
            <person name="Goeker M."/>
        </authorList>
    </citation>
    <scope>NUCLEOTIDE SEQUENCE [LARGE SCALE GENOMIC DNA]</scope>
    <source>
        <strain evidence="8 9">DSM 11170</strain>
    </source>
</reference>
<dbReference type="Proteomes" id="UP000294813">
    <property type="component" value="Unassembled WGS sequence"/>
</dbReference>
<feature type="transmembrane region" description="Helical" evidence="7">
    <location>
        <begin position="111"/>
        <end position="131"/>
    </location>
</feature>
<keyword evidence="3" id="KW-1003">Cell membrane</keyword>
<keyword evidence="5 7" id="KW-1133">Transmembrane helix</keyword>
<evidence type="ECO:0000256" key="2">
    <source>
        <dbReference type="ARBA" id="ARBA00005779"/>
    </source>
</evidence>
<evidence type="ECO:0000256" key="1">
    <source>
        <dbReference type="ARBA" id="ARBA00004651"/>
    </source>
</evidence>
<sequence length="132" mass="14673">MLTSLVLPLFIFLLFSLVFLLLWQSYLWLAPSLSLRQALQDGNVSIALAQSGKMMASALIVHQAIIRNDTIGQMLGWTAIGITFLLISSILMEKAMLRFSINKALNNDNRAVGLIVLFLFLSFGWIISAVMI</sequence>
<accession>A0A4R2REW3</accession>
<evidence type="ECO:0000256" key="4">
    <source>
        <dbReference type="ARBA" id="ARBA00022692"/>
    </source>
</evidence>
<dbReference type="InterPro" id="IPR007140">
    <property type="entry name" value="DUF350"/>
</dbReference>
<keyword evidence="4 7" id="KW-0812">Transmembrane</keyword>
<evidence type="ECO:0000256" key="6">
    <source>
        <dbReference type="ARBA" id="ARBA00023136"/>
    </source>
</evidence>
<evidence type="ECO:0000313" key="9">
    <source>
        <dbReference type="Proteomes" id="UP000294813"/>
    </source>
</evidence>
<comment type="subcellular location">
    <subcellularLocation>
        <location evidence="1">Cell membrane</location>
        <topology evidence="1">Multi-pass membrane protein</topology>
    </subcellularLocation>
</comment>
<protein>
    <submittedName>
        <fullName evidence="8">Putative membrane protein</fullName>
    </submittedName>
</protein>
<keyword evidence="6 7" id="KW-0472">Membrane</keyword>
<evidence type="ECO:0000313" key="8">
    <source>
        <dbReference type="EMBL" id="TCP62072.1"/>
    </source>
</evidence>
<dbReference type="GO" id="GO:0005886">
    <property type="term" value="C:plasma membrane"/>
    <property type="evidence" value="ECO:0007669"/>
    <property type="project" value="UniProtKB-SubCell"/>
</dbReference>
<dbReference type="PANTHER" id="PTHR40043:SF1">
    <property type="entry name" value="UPF0719 INNER MEMBRANE PROTEIN YJFL"/>
    <property type="match status" value="1"/>
</dbReference>
<dbReference type="PANTHER" id="PTHR40043">
    <property type="entry name" value="UPF0719 INNER MEMBRANE PROTEIN YJFL"/>
    <property type="match status" value="1"/>
</dbReference>
<comment type="similarity">
    <text evidence="2">Belongs to the UPF0719 family.</text>
</comment>